<dbReference type="Proteomes" id="UP001232973">
    <property type="component" value="Unassembled WGS sequence"/>
</dbReference>
<evidence type="ECO:0000256" key="4">
    <source>
        <dbReference type="ARBA" id="ARBA00009524"/>
    </source>
</evidence>
<dbReference type="Gene3D" id="3.40.1190.20">
    <property type="match status" value="1"/>
</dbReference>
<evidence type="ECO:0000256" key="3">
    <source>
        <dbReference type="ARBA" id="ARBA00006001"/>
    </source>
</evidence>
<dbReference type="NCBIfam" id="TIGR00197">
    <property type="entry name" value="yjeF_nterm"/>
    <property type="match status" value="1"/>
</dbReference>
<evidence type="ECO:0000256" key="2">
    <source>
        <dbReference type="ARBA" id="ARBA00000909"/>
    </source>
</evidence>
<evidence type="ECO:0000259" key="21">
    <source>
        <dbReference type="PROSITE" id="PS51385"/>
    </source>
</evidence>
<dbReference type="InterPro" id="IPR000631">
    <property type="entry name" value="CARKD"/>
</dbReference>
<comment type="catalytic activity">
    <reaction evidence="1 18 19">
        <text>(6R)-NADHX = (6S)-NADHX</text>
        <dbReference type="Rhea" id="RHEA:32215"/>
        <dbReference type="ChEBI" id="CHEBI:64074"/>
        <dbReference type="ChEBI" id="CHEBI:64075"/>
        <dbReference type="EC" id="5.1.99.6"/>
    </reaction>
</comment>
<evidence type="ECO:0000259" key="20">
    <source>
        <dbReference type="PROSITE" id="PS51383"/>
    </source>
</evidence>
<dbReference type="HAMAP" id="MF_01965">
    <property type="entry name" value="NADHX_dehydratase"/>
    <property type="match status" value="1"/>
</dbReference>
<dbReference type="Gene3D" id="3.40.50.10260">
    <property type="entry name" value="YjeF N-terminal domain"/>
    <property type="match status" value="1"/>
</dbReference>
<evidence type="ECO:0000256" key="6">
    <source>
        <dbReference type="ARBA" id="ARBA00022741"/>
    </source>
</evidence>
<keyword evidence="12 17" id="KW-0456">Lyase</keyword>
<keyword evidence="10 17" id="KW-0520">NAD</keyword>
<feature type="binding site" evidence="18">
    <location>
        <begin position="55"/>
        <end position="59"/>
    </location>
    <ligand>
        <name>(6S)-NADPHX</name>
        <dbReference type="ChEBI" id="CHEBI:64076"/>
    </ligand>
</feature>
<comment type="function">
    <text evidence="18">Catalyzes the epimerization of the S- and R-forms of NAD(P)HX, a damaged form of NAD(P)H that is a result of enzymatic or heat-dependent hydration. This is a prerequisite for the S-specific NAD(P)H-hydrate dehydratase to allow the repair of both epimers of NAD(P)HX.</text>
</comment>
<name>A0ABT9XID4_9BACL</name>
<evidence type="ECO:0000256" key="14">
    <source>
        <dbReference type="ARBA" id="ARBA00025153"/>
    </source>
</evidence>
<comment type="cofactor">
    <cofactor evidence="18 19">
        <name>K(+)</name>
        <dbReference type="ChEBI" id="CHEBI:29103"/>
    </cofactor>
    <text evidence="18 19">Binds 1 potassium ion per subunit.</text>
</comment>
<keyword evidence="7 17" id="KW-0067">ATP-binding</keyword>
<comment type="similarity">
    <text evidence="4 19">In the C-terminal section; belongs to the NnrD/CARKD family.</text>
</comment>
<keyword evidence="8 17" id="KW-0521">NADP</keyword>
<dbReference type="SUPFAM" id="SSF64153">
    <property type="entry name" value="YjeF N-terminal domain-like"/>
    <property type="match status" value="1"/>
</dbReference>
<dbReference type="PROSITE" id="PS51383">
    <property type="entry name" value="YJEF_C_3"/>
    <property type="match status" value="1"/>
</dbReference>
<evidence type="ECO:0000256" key="16">
    <source>
        <dbReference type="ARBA" id="ARBA00049209"/>
    </source>
</evidence>
<evidence type="ECO:0000256" key="11">
    <source>
        <dbReference type="ARBA" id="ARBA00023235"/>
    </source>
</evidence>
<dbReference type="Pfam" id="PF01256">
    <property type="entry name" value="Carb_kinase"/>
    <property type="match status" value="1"/>
</dbReference>
<evidence type="ECO:0000256" key="1">
    <source>
        <dbReference type="ARBA" id="ARBA00000013"/>
    </source>
</evidence>
<feature type="binding site" evidence="17">
    <location>
        <position position="362"/>
    </location>
    <ligand>
        <name>(6S)-NADPHX</name>
        <dbReference type="ChEBI" id="CHEBI:64076"/>
    </ligand>
</feature>
<comment type="catalytic activity">
    <reaction evidence="16 17 19">
        <text>(6S)-NADPHX + ADP = AMP + phosphate + NADPH + H(+)</text>
        <dbReference type="Rhea" id="RHEA:32235"/>
        <dbReference type="ChEBI" id="CHEBI:15378"/>
        <dbReference type="ChEBI" id="CHEBI:43474"/>
        <dbReference type="ChEBI" id="CHEBI:57783"/>
        <dbReference type="ChEBI" id="CHEBI:64076"/>
        <dbReference type="ChEBI" id="CHEBI:456215"/>
        <dbReference type="ChEBI" id="CHEBI:456216"/>
        <dbReference type="EC" id="4.2.1.136"/>
    </reaction>
</comment>
<evidence type="ECO:0000256" key="13">
    <source>
        <dbReference type="ARBA" id="ARBA00023268"/>
    </source>
</evidence>
<keyword evidence="11 18" id="KW-0413">Isomerase</keyword>
<feature type="domain" description="YjeF C-terminal" evidence="20">
    <location>
        <begin position="222"/>
        <end position="488"/>
    </location>
</feature>
<dbReference type="InterPro" id="IPR004443">
    <property type="entry name" value="YjeF_N_dom"/>
</dbReference>
<comment type="cofactor">
    <cofactor evidence="17">
        <name>Mg(2+)</name>
        <dbReference type="ChEBI" id="CHEBI:18420"/>
    </cofactor>
</comment>
<dbReference type="PANTHER" id="PTHR12592:SF0">
    <property type="entry name" value="ATP-DEPENDENT (S)-NAD(P)H-HYDRATE DEHYDRATASE"/>
    <property type="match status" value="1"/>
</dbReference>
<comment type="similarity">
    <text evidence="18">Belongs to the NnrE/AIBP family.</text>
</comment>
<sequence>MVLVTSEQMREFDKRTISTLRVPGIVLMDHAGKALAEAALAKRPRCVVALCGKGNNGGDGWVAARWLRHQGVNQVQVVSTVDVSELTGDARTAATSAIAAGVPHQVYAPGQPLPPADVYLDAILGTGAARPLSGQLADLVSALEAVVAASGAWVIAADVPTGVNATTGEVAGPAVRAQQTIAMAAQKLGTAITPGCLYAGDVVVADVGIGIEPSAELAAFTTAADVRAALPHRGPQTHKGTYGRVGVLVGEMTGAAVLAGLGAARAGAGLVMLAGEERVQGAPLEFVQRLFRDDMASVFAQSQALVIGPGLGDGGGLPERTARNLLAHWEKPGVLDADGLRLLRQNGALQRLPEGQWVLTPHPKECAALLETSTEAVQARRLEAATRLARETGGVVILKGYRSIIAHPDGRVRVNATGNAALATAGTGDVLAGIVGGLLAQGADSFLAACAGAFLHGAAGELAGERLTLVSTLASDVVDAIPDAIGKAFHADLEEQ</sequence>
<dbReference type="InterPro" id="IPR030677">
    <property type="entry name" value="Nnr"/>
</dbReference>
<protein>
    <recommendedName>
        <fullName evidence="19">Bifunctional NAD(P)H-hydrate repair enzyme</fullName>
    </recommendedName>
    <alternativeName>
        <fullName evidence="19">Nicotinamide nucleotide repair protein</fullName>
    </alternativeName>
    <domain>
        <recommendedName>
            <fullName evidence="19">ADP-dependent (S)-NAD(P)H-hydrate dehydratase</fullName>
            <ecNumber evidence="19">4.2.1.136</ecNumber>
        </recommendedName>
        <alternativeName>
            <fullName evidence="19">ADP-dependent NAD(P)HX dehydratase</fullName>
        </alternativeName>
    </domain>
    <domain>
        <recommendedName>
            <fullName evidence="19">NAD(P)H-hydrate epimerase</fullName>
            <ecNumber evidence="19">5.1.99.6</ecNumber>
        </recommendedName>
    </domain>
</protein>
<dbReference type="InterPro" id="IPR029056">
    <property type="entry name" value="Ribokinase-like"/>
</dbReference>
<feature type="binding site" evidence="18">
    <location>
        <position position="56"/>
    </location>
    <ligand>
        <name>K(+)</name>
        <dbReference type="ChEBI" id="CHEBI:29103"/>
    </ligand>
</feature>
<dbReference type="CDD" id="cd01171">
    <property type="entry name" value="YXKO-related"/>
    <property type="match status" value="1"/>
</dbReference>
<dbReference type="RefSeq" id="WP_274456832.1">
    <property type="nucleotide sequence ID" value="NZ_CP067097.1"/>
</dbReference>
<comment type="similarity">
    <text evidence="17">Belongs to the NnrD/CARKD family.</text>
</comment>
<dbReference type="PROSITE" id="PS01050">
    <property type="entry name" value="YJEF_C_2"/>
    <property type="match status" value="1"/>
</dbReference>
<evidence type="ECO:0000313" key="22">
    <source>
        <dbReference type="EMBL" id="MDQ0190074.1"/>
    </source>
</evidence>
<keyword evidence="9 18" id="KW-0630">Potassium</keyword>
<comment type="subunit">
    <text evidence="17">Homotetramer.</text>
</comment>
<dbReference type="PROSITE" id="PS51385">
    <property type="entry name" value="YJEF_N"/>
    <property type="match status" value="1"/>
</dbReference>
<feature type="binding site" evidence="18">
    <location>
        <position position="121"/>
    </location>
    <ligand>
        <name>K(+)</name>
        <dbReference type="ChEBI" id="CHEBI:29103"/>
    </ligand>
</feature>
<dbReference type="EC" id="4.2.1.136" evidence="19"/>
<dbReference type="InterPro" id="IPR036652">
    <property type="entry name" value="YjeF_N_dom_sf"/>
</dbReference>
<dbReference type="SUPFAM" id="SSF53613">
    <property type="entry name" value="Ribokinase-like"/>
    <property type="match status" value="1"/>
</dbReference>
<feature type="binding site" evidence="18">
    <location>
        <begin position="125"/>
        <end position="131"/>
    </location>
    <ligand>
        <name>(6S)-NADPHX</name>
        <dbReference type="ChEBI" id="CHEBI:64076"/>
    </ligand>
</feature>
<gene>
    <name evidence="17" type="primary">nnrD</name>
    <name evidence="18" type="synonym">nnrE</name>
    <name evidence="22" type="ORF">J2S03_001937</name>
</gene>
<keyword evidence="23" id="KW-1185">Reference proteome</keyword>
<keyword evidence="6 17" id="KW-0547">Nucleotide-binding</keyword>
<organism evidence="22 23">
    <name type="scientific">Alicyclobacillus cycloheptanicus</name>
    <dbReference type="NCBI Taxonomy" id="1457"/>
    <lineage>
        <taxon>Bacteria</taxon>
        <taxon>Bacillati</taxon>
        <taxon>Bacillota</taxon>
        <taxon>Bacilli</taxon>
        <taxon>Bacillales</taxon>
        <taxon>Alicyclobacillaceae</taxon>
        <taxon>Alicyclobacillus</taxon>
    </lineage>
</organism>
<keyword evidence="5 18" id="KW-0479">Metal-binding</keyword>
<feature type="binding site" evidence="17">
    <location>
        <position position="428"/>
    </location>
    <ligand>
        <name>AMP</name>
        <dbReference type="ChEBI" id="CHEBI:456215"/>
    </ligand>
</feature>
<dbReference type="InterPro" id="IPR017953">
    <property type="entry name" value="Carbohydrate_kinase_pred_CS"/>
</dbReference>
<feature type="binding site" evidence="18">
    <location>
        <position position="161"/>
    </location>
    <ligand>
        <name>K(+)</name>
        <dbReference type="ChEBI" id="CHEBI:29103"/>
    </ligand>
</feature>
<feature type="binding site" evidence="17">
    <location>
        <position position="310"/>
    </location>
    <ligand>
        <name>(6S)-NADPHX</name>
        <dbReference type="ChEBI" id="CHEBI:64076"/>
    </ligand>
</feature>
<dbReference type="HAMAP" id="MF_01966">
    <property type="entry name" value="NADHX_epimerase"/>
    <property type="match status" value="1"/>
</dbReference>
<reference evidence="22 23" key="1">
    <citation type="submission" date="2023-07" db="EMBL/GenBank/DDBJ databases">
        <title>Genomic Encyclopedia of Type Strains, Phase IV (KMG-IV): sequencing the most valuable type-strain genomes for metagenomic binning, comparative biology and taxonomic classification.</title>
        <authorList>
            <person name="Goeker M."/>
        </authorList>
    </citation>
    <scope>NUCLEOTIDE SEQUENCE [LARGE SCALE GENOMIC DNA]</scope>
    <source>
        <strain evidence="22 23">DSM 4006</strain>
    </source>
</reference>
<feature type="binding site" evidence="18">
    <location>
        <position position="158"/>
    </location>
    <ligand>
        <name>(6S)-NADPHX</name>
        <dbReference type="ChEBI" id="CHEBI:64076"/>
    </ligand>
</feature>
<evidence type="ECO:0000256" key="12">
    <source>
        <dbReference type="ARBA" id="ARBA00023239"/>
    </source>
</evidence>
<comment type="similarity">
    <text evidence="3 19">In the N-terminal section; belongs to the NnrE/AIBP family.</text>
</comment>
<accession>A0ABT9XID4</accession>
<evidence type="ECO:0000256" key="10">
    <source>
        <dbReference type="ARBA" id="ARBA00023027"/>
    </source>
</evidence>
<evidence type="ECO:0000256" key="9">
    <source>
        <dbReference type="ARBA" id="ARBA00022958"/>
    </source>
</evidence>
<evidence type="ECO:0000256" key="19">
    <source>
        <dbReference type="PIRNR" id="PIRNR017184"/>
    </source>
</evidence>
<keyword evidence="13" id="KW-0511">Multifunctional enzyme</keyword>
<feature type="binding site" evidence="17">
    <location>
        <position position="255"/>
    </location>
    <ligand>
        <name>(6S)-NADPHX</name>
        <dbReference type="ChEBI" id="CHEBI:64076"/>
    </ligand>
</feature>
<evidence type="ECO:0000256" key="8">
    <source>
        <dbReference type="ARBA" id="ARBA00022857"/>
    </source>
</evidence>
<proteinExistence type="inferred from homology"/>
<feature type="binding site" evidence="17">
    <location>
        <position position="429"/>
    </location>
    <ligand>
        <name>(6S)-NADPHX</name>
        <dbReference type="ChEBI" id="CHEBI:64076"/>
    </ligand>
</feature>
<comment type="catalytic activity">
    <reaction evidence="2 18 19">
        <text>(6R)-NADPHX = (6S)-NADPHX</text>
        <dbReference type="Rhea" id="RHEA:32227"/>
        <dbReference type="ChEBI" id="CHEBI:64076"/>
        <dbReference type="ChEBI" id="CHEBI:64077"/>
        <dbReference type="EC" id="5.1.99.6"/>
    </reaction>
</comment>
<dbReference type="PIRSF" id="PIRSF017184">
    <property type="entry name" value="Nnr"/>
    <property type="match status" value="1"/>
</dbReference>
<evidence type="ECO:0000256" key="17">
    <source>
        <dbReference type="HAMAP-Rule" id="MF_01965"/>
    </source>
</evidence>
<evidence type="ECO:0000256" key="5">
    <source>
        <dbReference type="ARBA" id="ARBA00022723"/>
    </source>
</evidence>
<comment type="function">
    <text evidence="17">Catalyzes the dehydration of the S-form of NAD(P)HX at the expense of ADP, which is converted to AMP. Together with NAD(P)HX epimerase, which catalyzes the epimerization of the S- and R-forms, the enzyme allows the repair of both epimers of NAD(P)HX, a damaged form of NAD(P)H that is a result of enzymatic or heat-dependent hydration.</text>
</comment>
<evidence type="ECO:0000256" key="18">
    <source>
        <dbReference type="HAMAP-Rule" id="MF_01966"/>
    </source>
</evidence>
<evidence type="ECO:0000313" key="23">
    <source>
        <dbReference type="Proteomes" id="UP001232973"/>
    </source>
</evidence>
<comment type="caution">
    <text evidence="18">Lacks conserved residue(s) required for the propagation of feature annotation.</text>
</comment>
<dbReference type="Pfam" id="PF03853">
    <property type="entry name" value="YjeF_N"/>
    <property type="match status" value="1"/>
</dbReference>
<evidence type="ECO:0000256" key="7">
    <source>
        <dbReference type="ARBA" id="ARBA00022840"/>
    </source>
</evidence>
<dbReference type="EC" id="5.1.99.6" evidence="19"/>
<comment type="function">
    <text evidence="14 19">Bifunctional enzyme that catalyzes the epimerization of the S- and R-forms of NAD(P)HX and the dehydration of the S-form of NAD(P)HX at the expense of ADP, which is converted to AMP. This allows the repair of both epimers of NAD(P)HX, a damaged form of NAD(P)H that is a result of enzymatic or heat-dependent hydration.</text>
</comment>
<comment type="catalytic activity">
    <reaction evidence="15 17 19">
        <text>(6S)-NADHX + ADP = AMP + phosphate + NADH + H(+)</text>
        <dbReference type="Rhea" id="RHEA:32223"/>
        <dbReference type="ChEBI" id="CHEBI:15378"/>
        <dbReference type="ChEBI" id="CHEBI:43474"/>
        <dbReference type="ChEBI" id="CHEBI:57945"/>
        <dbReference type="ChEBI" id="CHEBI:64074"/>
        <dbReference type="ChEBI" id="CHEBI:456215"/>
        <dbReference type="ChEBI" id="CHEBI:456216"/>
        <dbReference type="EC" id="4.2.1.136"/>
    </reaction>
</comment>
<dbReference type="GO" id="GO:0052856">
    <property type="term" value="F:NAD(P)HX epimerase activity"/>
    <property type="evidence" value="ECO:0007669"/>
    <property type="project" value="UniProtKB-EC"/>
</dbReference>
<comment type="caution">
    <text evidence="22">The sequence shown here is derived from an EMBL/GenBank/DDBJ whole genome shotgun (WGS) entry which is preliminary data.</text>
</comment>
<dbReference type="PANTHER" id="PTHR12592">
    <property type="entry name" value="ATP-DEPENDENT (S)-NAD(P)H-HYDRATE DEHYDRATASE FAMILY MEMBER"/>
    <property type="match status" value="1"/>
</dbReference>
<feature type="binding site" evidence="17">
    <location>
        <begin position="399"/>
        <end position="403"/>
    </location>
    <ligand>
        <name>AMP</name>
        <dbReference type="ChEBI" id="CHEBI:456215"/>
    </ligand>
</feature>
<evidence type="ECO:0000256" key="15">
    <source>
        <dbReference type="ARBA" id="ARBA00048238"/>
    </source>
</evidence>
<dbReference type="NCBIfam" id="TIGR00196">
    <property type="entry name" value="yjeF_cterm"/>
    <property type="match status" value="1"/>
</dbReference>
<feature type="domain" description="YjeF N-terminal" evidence="21">
    <location>
        <begin position="9"/>
        <end position="215"/>
    </location>
</feature>
<dbReference type="EMBL" id="JAUSTP010000014">
    <property type="protein sequence ID" value="MDQ0190074.1"/>
    <property type="molecule type" value="Genomic_DNA"/>
</dbReference>